<dbReference type="EMBL" id="JASBWR010000029">
    <property type="protein sequence ID" value="KAJ9106648.1"/>
    <property type="molecule type" value="Genomic_DNA"/>
</dbReference>
<evidence type="ECO:0000313" key="1">
    <source>
        <dbReference type="EMBL" id="KAJ9106648.1"/>
    </source>
</evidence>
<evidence type="ECO:0000313" key="2">
    <source>
        <dbReference type="Proteomes" id="UP001241377"/>
    </source>
</evidence>
<gene>
    <name evidence="1" type="ORF">QFC19_003147</name>
</gene>
<protein>
    <submittedName>
        <fullName evidence="1">Uncharacterized protein</fullName>
    </submittedName>
</protein>
<accession>A0ACC2W5B5</accession>
<proteinExistence type="predicted"/>
<organism evidence="1 2">
    <name type="scientific">Naganishia cerealis</name>
    <dbReference type="NCBI Taxonomy" id="610337"/>
    <lineage>
        <taxon>Eukaryota</taxon>
        <taxon>Fungi</taxon>
        <taxon>Dikarya</taxon>
        <taxon>Basidiomycota</taxon>
        <taxon>Agaricomycotina</taxon>
        <taxon>Tremellomycetes</taxon>
        <taxon>Filobasidiales</taxon>
        <taxon>Filobasidiaceae</taxon>
        <taxon>Naganishia</taxon>
    </lineage>
</organism>
<sequence length="113" mass="12357">MSEARVVVVTNLKPSKMRGVKSEAMLLAAEKEVNNISNVSLITPHENTPIGSALHFKGFDSIEKAPRLKSQLWQELQSKLRTSENGTVVFDNDHPLVDEHGNPATSVPNAGVR</sequence>
<reference evidence="1" key="1">
    <citation type="submission" date="2023-04" db="EMBL/GenBank/DDBJ databases">
        <title>Draft Genome sequencing of Naganishia species isolated from polar environments using Oxford Nanopore Technology.</title>
        <authorList>
            <person name="Leo P."/>
            <person name="Venkateswaran K."/>
        </authorList>
    </citation>
    <scope>NUCLEOTIDE SEQUENCE</scope>
    <source>
        <strain evidence="1">MNA-CCFEE 5261</strain>
    </source>
</reference>
<keyword evidence="2" id="KW-1185">Reference proteome</keyword>
<dbReference type="Proteomes" id="UP001241377">
    <property type="component" value="Unassembled WGS sequence"/>
</dbReference>
<name>A0ACC2W5B5_9TREE</name>
<comment type="caution">
    <text evidence="1">The sequence shown here is derived from an EMBL/GenBank/DDBJ whole genome shotgun (WGS) entry which is preliminary data.</text>
</comment>